<evidence type="ECO:0000313" key="2">
    <source>
        <dbReference type="EMBL" id="KAF7311932.1"/>
    </source>
</evidence>
<feature type="compositionally biased region" description="Basic residues" evidence="1">
    <location>
        <begin position="71"/>
        <end position="83"/>
    </location>
</feature>
<accession>A0A8H6T7U0</accession>
<dbReference type="GeneID" id="59341461"/>
<gene>
    <name evidence="2" type="ORF">MIND_00204600</name>
</gene>
<feature type="region of interest" description="Disordered" evidence="1">
    <location>
        <begin position="49"/>
        <end position="192"/>
    </location>
</feature>
<dbReference type="EMBL" id="JACAZF010000002">
    <property type="protein sequence ID" value="KAF7311932.1"/>
    <property type="molecule type" value="Genomic_DNA"/>
</dbReference>
<dbReference type="AlphaFoldDB" id="A0A8H6T7U0"/>
<sequence length="296" mass="31254">MQFPSRSANPRSLRLPVGAGCEPSITLVHIPRLARLPPCMRRYKYRRRRLLPPSAPPPGPTTHTRSLSFTTHHHQNARLRAPRRPPPPRPRAHPRRGHPRPSAAPAGPPARRAQGARRAPARSVPRPPARGAALHRTGPAPGPTTTTTPAGRGPTTTTTTRRPRPPMCSAGATARTTTTAPPRTTPRPGAGPVFGMSARRVLAAAVPDADAGPERRAVADIGLAVGIEIVGDGAVARKRTLYPEEALHPVPVAAPGHAPAEDVARVQRRQEAAPDLDAGADVDGHAPVSINAREGV</sequence>
<dbReference type="Proteomes" id="UP000636479">
    <property type="component" value="Unassembled WGS sequence"/>
</dbReference>
<keyword evidence="3" id="KW-1185">Reference proteome</keyword>
<protein>
    <submittedName>
        <fullName evidence="2">Uncharacterized protein</fullName>
    </submittedName>
</protein>
<feature type="compositionally biased region" description="Basic residues" evidence="1">
    <location>
        <begin position="90"/>
        <end position="99"/>
    </location>
</feature>
<dbReference type="RefSeq" id="XP_037224040.1">
    <property type="nucleotide sequence ID" value="XM_037358945.1"/>
</dbReference>
<reference evidence="2" key="1">
    <citation type="submission" date="2020-05" db="EMBL/GenBank/DDBJ databases">
        <title>Mycena genomes resolve the evolution of fungal bioluminescence.</title>
        <authorList>
            <person name="Tsai I.J."/>
        </authorList>
    </citation>
    <scope>NUCLEOTIDE SEQUENCE</scope>
    <source>
        <strain evidence="2">171206Taipei</strain>
    </source>
</reference>
<feature type="region of interest" description="Disordered" evidence="1">
    <location>
        <begin position="265"/>
        <end position="296"/>
    </location>
</feature>
<evidence type="ECO:0000313" key="3">
    <source>
        <dbReference type="Proteomes" id="UP000636479"/>
    </source>
</evidence>
<comment type="caution">
    <text evidence="2">The sequence shown here is derived from an EMBL/GenBank/DDBJ whole genome shotgun (WGS) entry which is preliminary data.</text>
</comment>
<proteinExistence type="predicted"/>
<organism evidence="2 3">
    <name type="scientific">Mycena indigotica</name>
    <dbReference type="NCBI Taxonomy" id="2126181"/>
    <lineage>
        <taxon>Eukaryota</taxon>
        <taxon>Fungi</taxon>
        <taxon>Dikarya</taxon>
        <taxon>Basidiomycota</taxon>
        <taxon>Agaricomycotina</taxon>
        <taxon>Agaricomycetes</taxon>
        <taxon>Agaricomycetidae</taxon>
        <taxon>Agaricales</taxon>
        <taxon>Marasmiineae</taxon>
        <taxon>Mycenaceae</taxon>
        <taxon>Mycena</taxon>
    </lineage>
</organism>
<name>A0A8H6T7U0_9AGAR</name>
<evidence type="ECO:0000256" key="1">
    <source>
        <dbReference type="SAM" id="MobiDB-lite"/>
    </source>
</evidence>
<feature type="compositionally biased region" description="Low complexity" evidence="1">
    <location>
        <begin position="170"/>
        <end position="191"/>
    </location>
</feature>
<feature type="compositionally biased region" description="Low complexity" evidence="1">
    <location>
        <begin position="100"/>
        <end position="160"/>
    </location>
</feature>
<feature type="compositionally biased region" description="Polar residues" evidence="1">
    <location>
        <begin position="61"/>
        <end position="70"/>
    </location>
</feature>